<reference evidence="1" key="2">
    <citation type="journal article" date="2022" name="New Phytol.">
        <title>Evolutionary transition to the ectomycorrhizal habit in the genomes of a hyperdiverse lineage of mushroom-forming fungi.</title>
        <authorList>
            <person name="Looney B."/>
            <person name="Miyauchi S."/>
            <person name="Morin E."/>
            <person name="Drula E."/>
            <person name="Courty P.E."/>
            <person name="Kohler A."/>
            <person name="Kuo A."/>
            <person name="LaButti K."/>
            <person name="Pangilinan J."/>
            <person name="Lipzen A."/>
            <person name="Riley R."/>
            <person name="Andreopoulos W."/>
            <person name="He G."/>
            <person name="Johnson J."/>
            <person name="Nolan M."/>
            <person name="Tritt A."/>
            <person name="Barry K.W."/>
            <person name="Grigoriev I.V."/>
            <person name="Nagy L.G."/>
            <person name="Hibbett D."/>
            <person name="Henrissat B."/>
            <person name="Matheny P.B."/>
            <person name="Labbe J."/>
            <person name="Martin F.M."/>
        </authorList>
    </citation>
    <scope>NUCLEOTIDE SEQUENCE</scope>
    <source>
        <strain evidence="1">EC-137</strain>
    </source>
</reference>
<evidence type="ECO:0000313" key="2">
    <source>
        <dbReference type="Proteomes" id="UP000814128"/>
    </source>
</evidence>
<sequence length="662" mass="72261">MTAPSFTLFSRDTNETQQALRQFQANPDWRQIAAFFLGWVFLSSVRHIWYACFTRETLAPAFSYIRSASSKGQDLERNQPTLFMRSDMTNKRHRSVNNFFALVLFIALGTSSLTQFFSLLLFGGNVRSLCSIVLALGLGGSVVARVMGLFALSLELRHRFNVRSYELTVFWFLLLSALGVTGGTIFFALGQTIAVPNLSASSFFLPTSLAASLSLIAVEAYTIVRILFALELSRGLLDINVRRAVALLIFDLAVLIPDALPTNVLGDFLPFSIGAVILLSAFASQAKPHDLTAPKLLGPFTLSATPTMPFVALEAPRSMDDPALNRPSPTPSQRAFHNSLMGVPALGVDPIRRLQRTPGDKGMPGATPTMPPLQIPQFSPLASKQLPDIPGHETSPRSDAATTNTMSDSRRASSLENAVLQTVVRRPLPASPQVPPLLPIPSPKMPVPVQSARTPRTGRIMSSQLRFEDQWQREHAEGLAPAPRPHARPQLYIDTGNQGSYLELNFSPTVQPRGDLVRLSVSATGQSSAGRARSKVSPAIMTPPEHRRRPLRSPARSARTVDSAPSYHPSFIALPFNGEETASAAREKRRTGRVSQAPTFGRRSRSTKHPNVPVTPEESPVQEVTELGTLVPISWLAQPVRPLRLVRGPRARPTPPSSAPPM</sequence>
<evidence type="ECO:0000313" key="1">
    <source>
        <dbReference type="EMBL" id="KAI0027359.1"/>
    </source>
</evidence>
<dbReference type="Proteomes" id="UP000814128">
    <property type="component" value="Unassembled WGS sequence"/>
</dbReference>
<protein>
    <submittedName>
        <fullName evidence="1">Uncharacterized protein</fullName>
    </submittedName>
</protein>
<name>A0ACB8Q6N8_9AGAM</name>
<proteinExistence type="predicted"/>
<organism evidence="1 2">
    <name type="scientific">Vararia minispora EC-137</name>
    <dbReference type="NCBI Taxonomy" id="1314806"/>
    <lineage>
        <taxon>Eukaryota</taxon>
        <taxon>Fungi</taxon>
        <taxon>Dikarya</taxon>
        <taxon>Basidiomycota</taxon>
        <taxon>Agaricomycotina</taxon>
        <taxon>Agaricomycetes</taxon>
        <taxon>Russulales</taxon>
        <taxon>Lachnocladiaceae</taxon>
        <taxon>Vararia</taxon>
    </lineage>
</organism>
<gene>
    <name evidence="1" type="ORF">K488DRAFT_90955</name>
</gene>
<comment type="caution">
    <text evidence="1">The sequence shown here is derived from an EMBL/GenBank/DDBJ whole genome shotgun (WGS) entry which is preliminary data.</text>
</comment>
<keyword evidence="2" id="KW-1185">Reference proteome</keyword>
<accession>A0ACB8Q6N8</accession>
<dbReference type="EMBL" id="MU273923">
    <property type="protein sequence ID" value="KAI0027359.1"/>
    <property type="molecule type" value="Genomic_DNA"/>
</dbReference>
<reference evidence="1" key="1">
    <citation type="submission" date="2021-02" db="EMBL/GenBank/DDBJ databases">
        <authorList>
            <consortium name="DOE Joint Genome Institute"/>
            <person name="Ahrendt S."/>
            <person name="Looney B.P."/>
            <person name="Miyauchi S."/>
            <person name="Morin E."/>
            <person name="Drula E."/>
            <person name="Courty P.E."/>
            <person name="Chicoki N."/>
            <person name="Fauchery L."/>
            <person name="Kohler A."/>
            <person name="Kuo A."/>
            <person name="Labutti K."/>
            <person name="Pangilinan J."/>
            <person name="Lipzen A."/>
            <person name="Riley R."/>
            <person name="Andreopoulos W."/>
            <person name="He G."/>
            <person name="Johnson J."/>
            <person name="Barry K.W."/>
            <person name="Grigoriev I.V."/>
            <person name="Nagy L."/>
            <person name="Hibbett D."/>
            <person name="Henrissat B."/>
            <person name="Matheny P.B."/>
            <person name="Labbe J."/>
            <person name="Martin F."/>
        </authorList>
    </citation>
    <scope>NUCLEOTIDE SEQUENCE</scope>
    <source>
        <strain evidence="1">EC-137</strain>
    </source>
</reference>